<dbReference type="InterPro" id="IPR014044">
    <property type="entry name" value="CAP_dom"/>
</dbReference>
<feature type="region of interest" description="Disordered" evidence="1">
    <location>
        <begin position="161"/>
        <end position="229"/>
    </location>
</feature>
<evidence type="ECO:0000259" key="3">
    <source>
        <dbReference type="Pfam" id="PF02342"/>
    </source>
</evidence>
<feature type="domain" description="SCP" evidence="2">
    <location>
        <begin position="348"/>
        <end position="462"/>
    </location>
</feature>
<dbReference type="RefSeq" id="WP_189782094.1">
    <property type="nucleotide sequence ID" value="NZ_BNAT01000005.1"/>
</dbReference>
<dbReference type="CDD" id="cd06974">
    <property type="entry name" value="TerD_like"/>
    <property type="match status" value="1"/>
</dbReference>
<evidence type="ECO:0000313" key="4">
    <source>
        <dbReference type="EMBL" id="GHH85829.1"/>
    </source>
</evidence>
<evidence type="ECO:0000259" key="2">
    <source>
        <dbReference type="Pfam" id="PF00188"/>
    </source>
</evidence>
<protein>
    <recommendedName>
        <fullName evidence="6">Stress protein</fullName>
    </recommendedName>
</protein>
<feature type="compositionally biased region" description="Polar residues" evidence="1">
    <location>
        <begin position="215"/>
        <end position="227"/>
    </location>
</feature>
<comment type="caution">
    <text evidence="4">The sequence shown here is derived from an EMBL/GenBank/DDBJ whole genome shotgun (WGS) entry which is preliminary data.</text>
</comment>
<proteinExistence type="predicted"/>
<evidence type="ECO:0000256" key="1">
    <source>
        <dbReference type="SAM" id="MobiDB-lite"/>
    </source>
</evidence>
<dbReference type="Pfam" id="PF00188">
    <property type="entry name" value="CAP"/>
    <property type="match status" value="2"/>
</dbReference>
<dbReference type="SUPFAM" id="SSF55797">
    <property type="entry name" value="PR-1-like"/>
    <property type="match status" value="2"/>
</dbReference>
<dbReference type="InterPro" id="IPR035940">
    <property type="entry name" value="CAP_sf"/>
</dbReference>
<evidence type="ECO:0000313" key="5">
    <source>
        <dbReference type="Proteomes" id="UP000603227"/>
    </source>
</evidence>
<name>A0A919GKF4_9ACTN</name>
<dbReference type="CDD" id="cd05379">
    <property type="entry name" value="CAP_bacterial"/>
    <property type="match status" value="2"/>
</dbReference>
<feature type="domain" description="SCP" evidence="2">
    <location>
        <begin position="212"/>
        <end position="327"/>
    </location>
</feature>
<dbReference type="Pfam" id="PF02342">
    <property type="entry name" value="TerD"/>
    <property type="match status" value="1"/>
</dbReference>
<sequence length="464" mass="48680">MSELVPGGNLPLPNGPLTIRVPGPFDISALITDDTGKVRGDSDFVFYNQPTAPGARLNGEALTVNPVALRAGATRLTVVISPAGPHTPLGHLPTPTLQVTGIDGRLIARFTPPRVQRETVLLLTEIYRRGPNWKLRALGQGYADGLAGVARDFGVDVVEDASTTPPAPVPRQGRGAATCAAPPRGREQPPPTRTQVRTMAPPSSPSPKPPFLGLVNSTRATSNSPPVSLNPRLTAAAQAHATAMAAQGRLASEAADGLSLYQRITAGGYAYLAIGEHLVSGPRTPAEFVDYCLSDEQARRTLREPAYTETGLAHATDPRSGTVFWTALWAQPFTPAGLERTATEAITLTNAERAAAGLPPLSHDRPLTNAAQAHSADMVARAFYSHTSPDGSEPWHRAAAAGSTRRSIGENIACGQRSAAEVVRGWMNSPGHRANILKPGFTHIGVGFAGGGAAGTYWTQLFGG</sequence>
<organism evidence="4 5">
    <name type="scientific">Streptomyces capitiformicae</name>
    <dbReference type="NCBI Taxonomy" id="2014920"/>
    <lineage>
        <taxon>Bacteria</taxon>
        <taxon>Bacillati</taxon>
        <taxon>Actinomycetota</taxon>
        <taxon>Actinomycetes</taxon>
        <taxon>Kitasatosporales</taxon>
        <taxon>Streptomycetaceae</taxon>
        <taxon>Streptomyces</taxon>
    </lineage>
</organism>
<reference evidence="4" key="2">
    <citation type="submission" date="2020-09" db="EMBL/GenBank/DDBJ databases">
        <authorList>
            <person name="Sun Q."/>
            <person name="Zhou Y."/>
        </authorList>
    </citation>
    <scope>NUCLEOTIDE SEQUENCE</scope>
    <source>
        <strain evidence="4">CGMCC 4.7403</strain>
    </source>
</reference>
<dbReference type="PANTHER" id="PTHR31157">
    <property type="entry name" value="SCP DOMAIN-CONTAINING PROTEIN"/>
    <property type="match status" value="1"/>
</dbReference>
<keyword evidence="5" id="KW-1185">Reference proteome</keyword>
<dbReference type="AlphaFoldDB" id="A0A919GKF4"/>
<dbReference type="PANTHER" id="PTHR31157:SF1">
    <property type="entry name" value="SCP DOMAIN-CONTAINING PROTEIN"/>
    <property type="match status" value="1"/>
</dbReference>
<evidence type="ECO:0008006" key="6">
    <source>
        <dbReference type="Google" id="ProtNLM"/>
    </source>
</evidence>
<gene>
    <name evidence="4" type="ORF">GCM10017771_20470</name>
</gene>
<dbReference type="Gene3D" id="2.60.60.30">
    <property type="entry name" value="sav2460 like domains"/>
    <property type="match status" value="1"/>
</dbReference>
<feature type="domain" description="TerD" evidence="3">
    <location>
        <begin position="25"/>
        <end position="153"/>
    </location>
</feature>
<dbReference type="InterPro" id="IPR003325">
    <property type="entry name" value="TerD"/>
</dbReference>
<dbReference type="EMBL" id="BNAT01000005">
    <property type="protein sequence ID" value="GHH85829.1"/>
    <property type="molecule type" value="Genomic_DNA"/>
</dbReference>
<reference evidence="4" key="1">
    <citation type="journal article" date="2014" name="Int. J. Syst. Evol. Microbiol.">
        <title>Complete genome sequence of Corynebacterium casei LMG S-19264T (=DSM 44701T), isolated from a smear-ripened cheese.</title>
        <authorList>
            <consortium name="US DOE Joint Genome Institute (JGI-PGF)"/>
            <person name="Walter F."/>
            <person name="Albersmeier A."/>
            <person name="Kalinowski J."/>
            <person name="Ruckert C."/>
        </authorList>
    </citation>
    <scope>NUCLEOTIDE SEQUENCE</scope>
    <source>
        <strain evidence="4">CGMCC 4.7403</strain>
    </source>
</reference>
<dbReference type="Proteomes" id="UP000603227">
    <property type="component" value="Unassembled WGS sequence"/>
</dbReference>
<accession>A0A919GKF4</accession>
<dbReference type="Gene3D" id="3.40.33.10">
    <property type="entry name" value="CAP"/>
    <property type="match status" value="2"/>
</dbReference>